<feature type="region of interest" description="Disordered" evidence="1">
    <location>
        <begin position="160"/>
        <end position="199"/>
    </location>
</feature>
<dbReference type="EMBL" id="JARBJD010000116">
    <property type="protein sequence ID" value="KAK2951568.1"/>
    <property type="molecule type" value="Genomic_DNA"/>
</dbReference>
<name>A0ABQ9XGI9_9EUKA</name>
<evidence type="ECO:0000313" key="3">
    <source>
        <dbReference type="Proteomes" id="UP001281761"/>
    </source>
</evidence>
<comment type="caution">
    <text evidence="2">The sequence shown here is derived from an EMBL/GenBank/DDBJ whole genome shotgun (WGS) entry which is preliminary data.</text>
</comment>
<gene>
    <name evidence="2" type="ORF">BLNAU_13452</name>
</gene>
<evidence type="ECO:0000256" key="1">
    <source>
        <dbReference type="SAM" id="MobiDB-lite"/>
    </source>
</evidence>
<protein>
    <submittedName>
        <fullName evidence="2">Uncharacterized protein</fullName>
    </submittedName>
</protein>
<reference evidence="2 3" key="1">
    <citation type="journal article" date="2022" name="bioRxiv">
        <title>Genomics of Preaxostyla Flagellates Illuminates Evolutionary Transitions and the Path Towards Mitochondrial Loss.</title>
        <authorList>
            <person name="Novak L.V.F."/>
            <person name="Treitli S.C."/>
            <person name="Pyrih J."/>
            <person name="Halakuc P."/>
            <person name="Pipaliya S.V."/>
            <person name="Vacek V."/>
            <person name="Brzon O."/>
            <person name="Soukal P."/>
            <person name="Eme L."/>
            <person name="Dacks J.B."/>
            <person name="Karnkowska A."/>
            <person name="Elias M."/>
            <person name="Hampl V."/>
        </authorList>
    </citation>
    <scope>NUCLEOTIDE SEQUENCE [LARGE SCALE GENOMIC DNA]</scope>
    <source>
        <strain evidence="2">NAU3</strain>
        <tissue evidence="2">Gut</tissue>
    </source>
</reference>
<organism evidence="2 3">
    <name type="scientific">Blattamonas nauphoetae</name>
    <dbReference type="NCBI Taxonomy" id="2049346"/>
    <lineage>
        <taxon>Eukaryota</taxon>
        <taxon>Metamonada</taxon>
        <taxon>Preaxostyla</taxon>
        <taxon>Oxymonadida</taxon>
        <taxon>Blattamonas</taxon>
    </lineage>
</organism>
<keyword evidence="3" id="KW-1185">Reference proteome</keyword>
<feature type="compositionally biased region" description="Low complexity" evidence="1">
    <location>
        <begin position="166"/>
        <end position="194"/>
    </location>
</feature>
<accession>A0ABQ9XGI9</accession>
<sequence length="712" mass="82181">MSHEAIRRTFAALVNRFSQVGQWIVPEHSLFRQKDVEHLTKFVDVVKDVLKRYSKEKMREEFDSFEGWKGLMRKIVANEETMCDISFVRNWIFRPTLTSLLSKHQHLMSLRPPSLPLPSAHLASSLTDHSLHSSESNHLPIQFRTEKDDQTTLESSIVNSDLHHGSSSSPTPSQTDTDPSSSSLSLEAQSLPSLDTQSSFSPARSDTGWMISTLHNLISAPLHHSSSQRSPDYPTIKDVVQSVLLQPDFNEQFNSSLFDEEDDETILNSLIRCFYVSAVHRNLSHIDDPPAFVDHLFWTLRSSRTRLRVQSLAMLMAIVSEMGVEIVSESHLHNLRFAFRDGTKEEQTFLVWFWNKRFQHPSSTDVERIWRDLSDFDFDGFLNADMSEEEMFEYSISFVRDVCTVRALYPLTRRWAKDYLLRFEQQQKMLTRVRQHLKTLRDSSPPEMELFRTFIEYATLLSFDHGIAFPEDLTTILLNDHKNTNALHPLLYLNHTSLNPKYRRSVFPIEVLFERRARSDANAFLRANPEMITRDSPRFLHTPIFGLHSLLLRGLFHPLSDMERSTLAILLTAVNLPSDLIHHTLDLFSLFPPPLVIRMFVGPSQPLLTRPDHQPILTDILPSLVVSTAPFGYCLSLKWMFQNLLTPHRDVEREKTRFRESRDVVIALHWLNIPSHFDSPLLPHLPSLISSHPPSLHPSLFREEGLRTLSCA</sequence>
<proteinExistence type="predicted"/>
<evidence type="ECO:0000313" key="2">
    <source>
        <dbReference type="EMBL" id="KAK2951568.1"/>
    </source>
</evidence>
<dbReference type="Proteomes" id="UP001281761">
    <property type="component" value="Unassembled WGS sequence"/>
</dbReference>